<dbReference type="PANTHER" id="PTHR39181">
    <property type="entry name" value="TYROSINE-PROTEIN PHOSPHATASE YWQE"/>
    <property type="match status" value="1"/>
</dbReference>
<evidence type="ECO:0000256" key="3">
    <source>
        <dbReference type="ARBA" id="ARBA00022801"/>
    </source>
</evidence>
<dbReference type="GO" id="GO:0030145">
    <property type="term" value="F:manganese ion binding"/>
    <property type="evidence" value="ECO:0007669"/>
    <property type="project" value="InterPro"/>
</dbReference>
<evidence type="ECO:0000313" key="7">
    <source>
        <dbReference type="Proteomes" id="UP000261080"/>
    </source>
</evidence>
<dbReference type="InterPro" id="IPR016195">
    <property type="entry name" value="Pol/histidinol_Pase-like"/>
</dbReference>
<reference evidence="6 7" key="1">
    <citation type="submission" date="2018-08" db="EMBL/GenBank/DDBJ databases">
        <title>A genome reference for cultivated species of the human gut microbiota.</title>
        <authorList>
            <person name="Zou Y."/>
            <person name="Xue W."/>
            <person name="Luo G."/>
        </authorList>
    </citation>
    <scope>NUCLEOTIDE SEQUENCE [LARGE SCALE GENOMIC DNA]</scope>
    <source>
        <strain evidence="6 7">AF37-2AT</strain>
    </source>
</reference>
<gene>
    <name evidence="6" type="ORF">DW016_09810</name>
</gene>
<dbReference type="Pfam" id="PF19567">
    <property type="entry name" value="CpsB_CapC"/>
    <property type="match status" value="1"/>
</dbReference>
<evidence type="ECO:0000313" key="6">
    <source>
        <dbReference type="EMBL" id="RGE87204.1"/>
    </source>
</evidence>
<dbReference type="OrthoDB" id="9788539at2"/>
<proteinExistence type="inferred from homology"/>
<evidence type="ECO:0000256" key="2">
    <source>
        <dbReference type="ARBA" id="ARBA00013064"/>
    </source>
</evidence>
<keyword evidence="3" id="KW-0378">Hydrolase</keyword>
<comment type="caution">
    <text evidence="6">The sequence shown here is derived from an EMBL/GenBank/DDBJ whole genome shotgun (WGS) entry which is preliminary data.</text>
</comment>
<dbReference type="InterPro" id="IPR016667">
    <property type="entry name" value="Caps_polysacc_synth_CpsB/CapC"/>
</dbReference>
<name>A0A3E3K255_9FIRM</name>
<evidence type="ECO:0000256" key="1">
    <source>
        <dbReference type="ARBA" id="ARBA00005750"/>
    </source>
</evidence>
<dbReference type="EC" id="3.1.3.48" evidence="2"/>
<dbReference type="GO" id="GO:0004725">
    <property type="term" value="F:protein tyrosine phosphatase activity"/>
    <property type="evidence" value="ECO:0007669"/>
    <property type="project" value="UniProtKB-EC"/>
</dbReference>
<accession>A0A3E3K255</accession>
<dbReference type="Proteomes" id="UP000261080">
    <property type="component" value="Unassembled WGS sequence"/>
</dbReference>
<comment type="similarity">
    <text evidence="1">Belongs to the metallo-dependent hydrolases superfamily. CpsB/CapC family.</text>
</comment>
<dbReference type="PANTHER" id="PTHR39181:SF1">
    <property type="entry name" value="TYROSINE-PROTEIN PHOSPHATASE YWQE"/>
    <property type="match status" value="1"/>
</dbReference>
<dbReference type="Gene3D" id="3.20.20.140">
    <property type="entry name" value="Metal-dependent hydrolases"/>
    <property type="match status" value="1"/>
</dbReference>
<organism evidence="6 7">
    <name type="scientific">Sellimonas intestinalis</name>
    <dbReference type="NCBI Taxonomy" id="1653434"/>
    <lineage>
        <taxon>Bacteria</taxon>
        <taxon>Bacillati</taxon>
        <taxon>Bacillota</taxon>
        <taxon>Clostridia</taxon>
        <taxon>Lachnospirales</taxon>
        <taxon>Lachnospiraceae</taxon>
        <taxon>Sellimonas</taxon>
    </lineage>
</organism>
<comment type="catalytic activity">
    <reaction evidence="5">
        <text>O-phospho-L-tyrosyl-[protein] + H2O = L-tyrosyl-[protein] + phosphate</text>
        <dbReference type="Rhea" id="RHEA:10684"/>
        <dbReference type="Rhea" id="RHEA-COMP:10136"/>
        <dbReference type="Rhea" id="RHEA-COMP:20101"/>
        <dbReference type="ChEBI" id="CHEBI:15377"/>
        <dbReference type="ChEBI" id="CHEBI:43474"/>
        <dbReference type="ChEBI" id="CHEBI:46858"/>
        <dbReference type="ChEBI" id="CHEBI:61978"/>
        <dbReference type="EC" id="3.1.3.48"/>
    </reaction>
</comment>
<dbReference type="PIRSF" id="PIRSF016557">
    <property type="entry name" value="Caps_synth_CpsB"/>
    <property type="match status" value="1"/>
</dbReference>
<sequence length="244" mass="28128">MNQFVDIHCHILPGVDDGSQTPEETKAMLQKAWDEGIQIMVATPHYHKQRGKNDIELIKKQLLLTRKLAKEVNPKMQICLGMEIYYGEDVPELLKEGRVVSIRKSRYILVEFSPGDEFQYILNAVRKLQMSGHTVIIAHIERYNCLRKDISNVEYLREMGAYLQVNTGSITGSYGRSVKKFLREVLKAHLVQLVGTDAHGSERRTPKMQEAYKEVVKRCGEEYADQIFGQNAKKVLRNEEIDEY</sequence>
<dbReference type="EMBL" id="QVLX01000004">
    <property type="protein sequence ID" value="RGE87204.1"/>
    <property type="molecule type" value="Genomic_DNA"/>
</dbReference>
<evidence type="ECO:0000256" key="4">
    <source>
        <dbReference type="ARBA" id="ARBA00022912"/>
    </source>
</evidence>
<keyword evidence="7" id="KW-1185">Reference proteome</keyword>
<evidence type="ECO:0000256" key="5">
    <source>
        <dbReference type="ARBA" id="ARBA00051722"/>
    </source>
</evidence>
<protein>
    <recommendedName>
        <fullName evidence="2">protein-tyrosine-phosphatase</fullName>
        <ecNumber evidence="2">3.1.3.48</ecNumber>
    </recommendedName>
</protein>
<dbReference type="RefSeq" id="WP_048621598.1">
    <property type="nucleotide sequence ID" value="NZ_BAABYU010000001.1"/>
</dbReference>
<dbReference type="SUPFAM" id="SSF89550">
    <property type="entry name" value="PHP domain-like"/>
    <property type="match status" value="1"/>
</dbReference>
<dbReference type="AlphaFoldDB" id="A0A3E3K255"/>
<keyword evidence="4" id="KW-0904">Protein phosphatase</keyword>